<reference evidence="2 3" key="1">
    <citation type="journal article" date="2019" name="Genome Biol. Evol.">
        <title>The Rhododendron genome and chromosomal organization provide insight into shared whole-genome duplications across the heath family (Ericaceae).</title>
        <authorList>
            <person name="Soza V.L."/>
            <person name="Lindsley D."/>
            <person name="Waalkes A."/>
            <person name="Ramage E."/>
            <person name="Patwardhan R.P."/>
            <person name="Burton J.N."/>
            <person name="Adey A."/>
            <person name="Kumar A."/>
            <person name="Qiu R."/>
            <person name="Shendure J."/>
            <person name="Hall B."/>
        </authorList>
    </citation>
    <scope>NUCLEOTIDE SEQUENCE [LARGE SCALE GENOMIC DNA]</scope>
    <source>
        <strain evidence="2">RSF 1966-606</strain>
    </source>
</reference>
<protein>
    <recommendedName>
        <fullName evidence="1">F-box domain-containing protein</fullName>
    </recommendedName>
</protein>
<proteinExistence type="predicted"/>
<dbReference type="InterPro" id="IPR050796">
    <property type="entry name" value="SCF_F-box_component"/>
</dbReference>
<evidence type="ECO:0000313" key="2">
    <source>
        <dbReference type="EMBL" id="KAE9456308.1"/>
    </source>
</evidence>
<dbReference type="SMART" id="SM00256">
    <property type="entry name" value="FBOX"/>
    <property type="match status" value="1"/>
</dbReference>
<gene>
    <name evidence="2" type="ORF">C3L33_11806</name>
</gene>
<dbReference type="Proteomes" id="UP000428333">
    <property type="component" value="Linkage Group LG07"/>
</dbReference>
<sequence>LITMKRSRTTPTTIFSIPNTILREILSKLPISTICNCKCVCSYFRNLISDPQFAQLHLSKSQPPSCFPPVFGIWPSFSTLMILNNGDILLLFDSSLIVSYSMRYRSCRMVRFNGIHLAVEC</sequence>
<comment type="caution">
    <text evidence="2">The sequence shown here is derived from an EMBL/GenBank/DDBJ whole genome shotgun (WGS) entry which is preliminary data.</text>
</comment>
<evidence type="ECO:0000259" key="1">
    <source>
        <dbReference type="PROSITE" id="PS50181"/>
    </source>
</evidence>
<dbReference type="PROSITE" id="PS50181">
    <property type="entry name" value="FBOX"/>
    <property type="match status" value="1"/>
</dbReference>
<feature type="non-terminal residue" evidence="2">
    <location>
        <position position="1"/>
    </location>
</feature>
<name>A0A6A4LPM3_9ERIC</name>
<dbReference type="AlphaFoldDB" id="A0A6A4LPM3"/>
<dbReference type="OrthoDB" id="1071894at2759"/>
<dbReference type="Pfam" id="PF00646">
    <property type="entry name" value="F-box"/>
    <property type="match status" value="1"/>
</dbReference>
<dbReference type="InterPro" id="IPR001810">
    <property type="entry name" value="F-box_dom"/>
</dbReference>
<feature type="domain" description="F-box" evidence="1">
    <location>
        <begin position="11"/>
        <end position="56"/>
    </location>
</feature>
<dbReference type="PANTHER" id="PTHR31672">
    <property type="entry name" value="BNACNNG10540D PROTEIN"/>
    <property type="match status" value="1"/>
</dbReference>
<dbReference type="EMBL" id="QEFC01001736">
    <property type="protein sequence ID" value="KAE9456308.1"/>
    <property type="molecule type" value="Genomic_DNA"/>
</dbReference>
<accession>A0A6A4LPM3</accession>
<evidence type="ECO:0000313" key="3">
    <source>
        <dbReference type="Proteomes" id="UP000428333"/>
    </source>
</evidence>
<dbReference type="SUPFAM" id="SSF81383">
    <property type="entry name" value="F-box domain"/>
    <property type="match status" value="1"/>
</dbReference>
<dbReference type="PANTHER" id="PTHR31672:SF13">
    <property type="entry name" value="F-BOX PROTEIN CPR30-LIKE"/>
    <property type="match status" value="1"/>
</dbReference>
<keyword evidence="3" id="KW-1185">Reference proteome</keyword>
<dbReference type="Gene3D" id="1.20.1280.50">
    <property type="match status" value="1"/>
</dbReference>
<organism evidence="2 3">
    <name type="scientific">Rhododendron williamsianum</name>
    <dbReference type="NCBI Taxonomy" id="262921"/>
    <lineage>
        <taxon>Eukaryota</taxon>
        <taxon>Viridiplantae</taxon>
        <taxon>Streptophyta</taxon>
        <taxon>Embryophyta</taxon>
        <taxon>Tracheophyta</taxon>
        <taxon>Spermatophyta</taxon>
        <taxon>Magnoliopsida</taxon>
        <taxon>eudicotyledons</taxon>
        <taxon>Gunneridae</taxon>
        <taxon>Pentapetalae</taxon>
        <taxon>asterids</taxon>
        <taxon>Ericales</taxon>
        <taxon>Ericaceae</taxon>
        <taxon>Ericoideae</taxon>
        <taxon>Rhodoreae</taxon>
        <taxon>Rhododendron</taxon>
    </lineage>
</organism>
<dbReference type="InterPro" id="IPR036047">
    <property type="entry name" value="F-box-like_dom_sf"/>
</dbReference>